<dbReference type="RefSeq" id="WP_154306626.1">
    <property type="nucleotide sequence ID" value="NZ_WKKI01000005.1"/>
</dbReference>
<sequence>MKIVLGFMTVHPDHERIHAAEIAKRANSHGVKLVRFCPEGIQPDSHLVNGEEYNAEEAVWTSSSFPIPPYIYDRCFYKRDSCSKKAKPIVEWLKNKPGITFLGKGLPNKFEVYSSLKQDRDLAPYLPYTAEVKRSSDVTPFLLKERSCLLKPQHGSRGQGVMAVSLDRKSISVSYHAGKEKKVKSFRSLEEFEKWLSAILSSSSSPYLLQPLLNLSDRRGYPFDVRILLQKDGTGGWVQRGISVRRGYQHSYLSNLYAGGEPVSYQEWISSYSANQRYLIEDDLKTILQSLTKTLDEKHSPLFEAGIDIGIAANQSMWILDINSKPGRKAILETLPDMAEDLYHAPAIYCKYLFSTKQGAEDNNETLLIQSDSDR</sequence>
<evidence type="ECO:0000313" key="2">
    <source>
        <dbReference type="Proteomes" id="UP000448867"/>
    </source>
</evidence>
<organism evidence="1 2">
    <name type="scientific">Metabacillus lacus</name>
    <dbReference type="NCBI Taxonomy" id="1983721"/>
    <lineage>
        <taxon>Bacteria</taxon>
        <taxon>Bacillati</taxon>
        <taxon>Bacillota</taxon>
        <taxon>Bacilli</taxon>
        <taxon>Bacillales</taxon>
        <taxon>Bacillaceae</taxon>
        <taxon>Metabacillus</taxon>
    </lineage>
</organism>
<protein>
    <submittedName>
        <fullName evidence="1">YheC/YheD family protein</fullName>
    </submittedName>
</protein>
<gene>
    <name evidence="1" type="ORF">GJU40_04780</name>
</gene>
<dbReference type="OrthoDB" id="7869153at2"/>
<comment type="caution">
    <text evidence="1">The sequence shown here is derived from an EMBL/GenBank/DDBJ whole genome shotgun (WGS) entry which is preliminary data.</text>
</comment>
<reference evidence="1 2" key="1">
    <citation type="submission" date="2019-11" db="EMBL/GenBank/DDBJ databases">
        <title>Bacillus lacus genome.</title>
        <authorList>
            <person name="Allen C.J."/>
            <person name="Newman J.D."/>
        </authorList>
    </citation>
    <scope>NUCLEOTIDE SEQUENCE [LARGE SCALE GENOMIC DNA]</scope>
    <source>
        <strain evidence="1 2">KCTC 33946</strain>
    </source>
</reference>
<dbReference type="AlphaFoldDB" id="A0A7X2IXH7"/>
<dbReference type="EMBL" id="WKKI01000005">
    <property type="protein sequence ID" value="MRX71489.1"/>
    <property type="molecule type" value="Genomic_DNA"/>
</dbReference>
<proteinExistence type="predicted"/>
<dbReference type="SUPFAM" id="SSF56059">
    <property type="entry name" value="Glutathione synthetase ATP-binding domain-like"/>
    <property type="match status" value="1"/>
</dbReference>
<dbReference type="InterPro" id="IPR026838">
    <property type="entry name" value="YheC/D"/>
</dbReference>
<accession>A0A7X2IXH7</accession>
<name>A0A7X2IXH7_9BACI</name>
<evidence type="ECO:0000313" key="1">
    <source>
        <dbReference type="EMBL" id="MRX71489.1"/>
    </source>
</evidence>
<dbReference type="Pfam" id="PF14398">
    <property type="entry name" value="ATPgrasp_YheCD"/>
    <property type="match status" value="1"/>
</dbReference>
<keyword evidence="2" id="KW-1185">Reference proteome</keyword>
<dbReference type="Proteomes" id="UP000448867">
    <property type="component" value="Unassembled WGS sequence"/>
</dbReference>